<proteinExistence type="predicted"/>
<keyword evidence="2" id="KW-1185">Reference proteome</keyword>
<dbReference type="AlphaFoldDB" id="A0A068TN80"/>
<dbReference type="Gramene" id="CDO97780">
    <property type="protein sequence ID" value="CDO97780"/>
    <property type="gene ID" value="GSCOC_T00021680001"/>
</dbReference>
<dbReference type="EMBL" id="HG739086">
    <property type="protein sequence ID" value="CDO97780.1"/>
    <property type="molecule type" value="Genomic_DNA"/>
</dbReference>
<accession>A0A068TN80</accession>
<organism evidence="1 2">
    <name type="scientific">Coffea canephora</name>
    <name type="common">Robusta coffee</name>
    <dbReference type="NCBI Taxonomy" id="49390"/>
    <lineage>
        <taxon>Eukaryota</taxon>
        <taxon>Viridiplantae</taxon>
        <taxon>Streptophyta</taxon>
        <taxon>Embryophyta</taxon>
        <taxon>Tracheophyta</taxon>
        <taxon>Spermatophyta</taxon>
        <taxon>Magnoliopsida</taxon>
        <taxon>eudicotyledons</taxon>
        <taxon>Gunneridae</taxon>
        <taxon>Pentapetalae</taxon>
        <taxon>asterids</taxon>
        <taxon>lamiids</taxon>
        <taxon>Gentianales</taxon>
        <taxon>Rubiaceae</taxon>
        <taxon>Ixoroideae</taxon>
        <taxon>Gardenieae complex</taxon>
        <taxon>Bertiereae - Coffeeae clade</taxon>
        <taxon>Coffeeae</taxon>
        <taxon>Coffea</taxon>
    </lineage>
</organism>
<dbReference type="InParanoid" id="A0A068TN80"/>
<protein>
    <submittedName>
        <fullName evidence="1">Uncharacterized protein</fullName>
    </submittedName>
</protein>
<dbReference type="Proteomes" id="UP000295252">
    <property type="component" value="Chromosome VI"/>
</dbReference>
<sequence length="79" mass="9195">MWKQKGGWRGEDYYSHLRLRIVSCPITAKYYCYLSCPANIRSTAGGARRFVQHHIFQIPCLELLIRVTSSKDFSFTLHA</sequence>
<gene>
    <name evidence="1" type="ORF">GSCOC_T00021680001</name>
</gene>
<name>A0A068TN80_COFCA</name>
<evidence type="ECO:0000313" key="2">
    <source>
        <dbReference type="Proteomes" id="UP000295252"/>
    </source>
</evidence>
<evidence type="ECO:0000313" key="1">
    <source>
        <dbReference type="EMBL" id="CDO97780.1"/>
    </source>
</evidence>
<reference evidence="2" key="1">
    <citation type="journal article" date="2014" name="Science">
        <title>The coffee genome provides insight into the convergent evolution of caffeine biosynthesis.</title>
        <authorList>
            <person name="Denoeud F."/>
            <person name="Carretero-Paulet L."/>
            <person name="Dereeper A."/>
            <person name="Droc G."/>
            <person name="Guyot R."/>
            <person name="Pietrella M."/>
            <person name="Zheng C."/>
            <person name="Alberti A."/>
            <person name="Anthony F."/>
            <person name="Aprea G."/>
            <person name="Aury J.M."/>
            <person name="Bento P."/>
            <person name="Bernard M."/>
            <person name="Bocs S."/>
            <person name="Campa C."/>
            <person name="Cenci A."/>
            <person name="Combes M.C."/>
            <person name="Crouzillat D."/>
            <person name="Da Silva C."/>
            <person name="Daddiego L."/>
            <person name="De Bellis F."/>
            <person name="Dussert S."/>
            <person name="Garsmeur O."/>
            <person name="Gayraud T."/>
            <person name="Guignon V."/>
            <person name="Jahn K."/>
            <person name="Jamilloux V."/>
            <person name="Joet T."/>
            <person name="Labadie K."/>
            <person name="Lan T."/>
            <person name="Leclercq J."/>
            <person name="Lepelley M."/>
            <person name="Leroy T."/>
            <person name="Li L.T."/>
            <person name="Librado P."/>
            <person name="Lopez L."/>
            <person name="Munoz A."/>
            <person name="Noel B."/>
            <person name="Pallavicini A."/>
            <person name="Perrotta G."/>
            <person name="Poncet V."/>
            <person name="Pot D."/>
            <person name="Priyono X."/>
            <person name="Rigoreau M."/>
            <person name="Rouard M."/>
            <person name="Rozas J."/>
            <person name="Tranchant-Dubreuil C."/>
            <person name="VanBuren R."/>
            <person name="Zhang Q."/>
            <person name="Andrade A.C."/>
            <person name="Argout X."/>
            <person name="Bertrand B."/>
            <person name="de Kochko A."/>
            <person name="Graziosi G."/>
            <person name="Henry R.J."/>
            <person name="Jayarama X."/>
            <person name="Ming R."/>
            <person name="Nagai C."/>
            <person name="Rounsley S."/>
            <person name="Sankoff D."/>
            <person name="Giuliano G."/>
            <person name="Albert V.A."/>
            <person name="Wincker P."/>
            <person name="Lashermes P."/>
        </authorList>
    </citation>
    <scope>NUCLEOTIDE SEQUENCE [LARGE SCALE GENOMIC DNA]</scope>
    <source>
        <strain evidence="2">cv. DH200-94</strain>
    </source>
</reference>